<reference evidence="3" key="1">
    <citation type="journal article" date="2019" name="Int. J. Syst. Evol. Microbiol.">
        <title>The Global Catalogue of Microorganisms (GCM) 10K type strain sequencing project: providing services to taxonomists for standard genome sequencing and annotation.</title>
        <authorList>
            <consortium name="The Broad Institute Genomics Platform"/>
            <consortium name="The Broad Institute Genome Sequencing Center for Infectious Disease"/>
            <person name="Wu L."/>
            <person name="Ma J."/>
        </authorList>
    </citation>
    <scope>NUCLEOTIDE SEQUENCE [LARGE SCALE GENOMIC DNA]</scope>
    <source>
        <strain evidence="3">JCM 17630</strain>
    </source>
</reference>
<evidence type="ECO:0000313" key="3">
    <source>
        <dbReference type="Proteomes" id="UP001501496"/>
    </source>
</evidence>
<dbReference type="InterPro" id="IPR019356">
    <property type="entry name" value="Menorin_dom"/>
</dbReference>
<evidence type="ECO:0000259" key="1">
    <source>
        <dbReference type="Pfam" id="PF10223"/>
    </source>
</evidence>
<gene>
    <name evidence="2" type="ORF">GCM10022291_12680</name>
</gene>
<dbReference type="Pfam" id="PF10223">
    <property type="entry name" value="Menorin_N"/>
    <property type="match status" value="1"/>
</dbReference>
<accession>A0ABP8C5L2</accession>
<sequence length="251" mass="29881">MKTHKLFKVSLKLLFSFLLVLVVYTFCPYKLDFLGHYNKVWAHRANSIEKLNSALNYYGGVELDLVYNTENNFFDVNHPPSKSHDLKFETYIQGLKKPERLKGIWLDIKNLNKENASAILYKIIKILDSKNIKYQSVLIETRYPEALPIFTKMGFKTSYYLPYKLYQKNDKELKNTVFKINQILKNQPNIAISSSYKDYTIMHQYFPDTPKYFWDLVWPINIDFLLTRRILKDKTVKIVLVHYFAFKGNRF</sequence>
<proteinExistence type="predicted"/>
<evidence type="ECO:0000313" key="2">
    <source>
        <dbReference type="EMBL" id="GAA4234081.1"/>
    </source>
</evidence>
<protein>
    <recommendedName>
        <fullName evidence="1">Menorin-like domain-containing protein</fullName>
    </recommendedName>
</protein>
<feature type="domain" description="Menorin-like" evidence="1">
    <location>
        <begin position="40"/>
        <end position="113"/>
    </location>
</feature>
<comment type="caution">
    <text evidence="2">The sequence shown here is derived from an EMBL/GenBank/DDBJ whole genome shotgun (WGS) entry which is preliminary data.</text>
</comment>
<dbReference type="Proteomes" id="UP001501496">
    <property type="component" value="Unassembled WGS sequence"/>
</dbReference>
<dbReference type="EMBL" id="BAABCA010000002">
    <property type="protein sequence ID" value="GAA4234081.1"/>
    <property type="molecule type" value="Genomic_DNA"/>
</dbReference>
<name>A0ABP8C5L2_9FLAO</name>
<dbReference type="RefSeq" id="WP_344787283.1">
    <property type="nucleotide sequence ID" value="NZ_BAABCA010000002.1"/>
</dbReference>
<keyword evidence="3" id="KW-1185">Reference proteome</keyword>
<organism evidence="2 3">
    <name type="scientific">Postechiella marina</name>
    <dbReference type="NCBI Taxonomy" id="943941"/>
    <lineage>
        <taxon>Bacteria</taxon>
        <taxon>Pseudomonadati</taxon>
        <taxon>Bacteroidota</taxon>
        <taxon>Flavobacteriia</taxon>
        <taxon>Flavobacteriales</taxon>
        <taxon>Flavobacteriaceae</taxon>
        <taxon>Postechiella</taxon>
    </lineage>
</organism>